<evidence type="ECO:0000259" key="2">
    <source>
        <dbReference type="Pfam" id="PF00501"/>
    </source>
</evidence>
<evidence type="ECO:0000313" key="5">
    <source>
        <dbReference type="Proteomes" id="UP001589733"/>
    </source>
</evidence>
<dbReference type="RefSeq" id="WP_380016258.1">
    <property type="nucleotide sequence ID" value="NZ_JBHLYR010000067.1"/>
</dbReference>
<feature type="domain" description="AMP-dependent synthetase/ligase" evidence="2">
    <location>
        <begin position="47"/>
        <end position="357"/>
    </location>
</feature>
<comment type="similarity">
    <text evidence="1">Belongs to the ATP-dependent AMP-binding enzyme family.</text>
</comment>
<accession>A0ABV6B552</accession>
<dbReference type="PANTHER" id="PTHR43201">
    <property type="entry name" value="ACYL-COA SYNTHETASE"/>
    <property type="match status" value="1"/>
</dbReference>
<reference evidence="4 5" key="1">
    <citation type="submission" date="2024-09" db="EMBL/GenBank/DDBJ databases">
        <authorList>
            <person name="Sun Q."/>
            <person name="Mori K."/>
        </authorList>
    </citation>
    <scope>NUCLEOTIDE SEQUENCE [LARGE SCALE GENOMIC DNA]</scope>
    <source>
        <strain evidence="4 5">JCM 13503</strain>
    </source>
</reference>
<organism evidence="4 5">
    <name type="scientific">Deinococcus oregonensis</name>
    <dbReference type="NCBI Taxonomy" id="1805970"/>
    <lineage>
        <taxon>Bacteria</taxon>
        <taxon>Thermotogati</taxon>
        <taxon>Deinococcota</taxon>
        <taxon>Deinococci</taxon>
        <taxon>Deinococcales</taxon>
        <taxon>Deinococcaceae</taxon>
        <taxon>Deinococcus</taxon>
    </lineage>
</organism>
<gene>
    <name evidence="4" type="ORF">ACFFLM_23285</name>
</gene>
<dbReference type="InterPro" id="IPR042099">
    <property type="entry name" value="ANL_N_sf"/>
</dbReference>
<feature type="domain" description="AMP-binding enzyme C-terminal" evidence="3">
    <location>
        <begin position="410"/>
        <end position="484"/>
    </location>
</feature>
<dbReference type="Pfam" id="PF00501">
    <property type="entry name" value="AMP-binding"/>
    <property type="match status" value="1"/>
</dbReference>
<dbReference type="PANTHER" id="PTHR43201:SF8">
    <property type="entry name" value="ACYL-COA SYNTHETASE FAMILY MEMBER 3"/>
    <property type="match status" value="1"/>
</dbReference>
<dbReference type="Proteomes" id="UP001589733">
    <property type="component" value="Unassembled WGS sequence"/>
</dbReference>
<name>A0ABV6B552_9DEIO</name>
<dbReference type="InterPro" id="IPR000873">
    <property type="entry name" value="AMP-dep_synth/lig_dom"/>
</dbReference>
<protein>
    <submittedName>
        <fullName evidence="4">AMP-binding protein</fullName>
    </submittedName>
</protein>
<dbReference type="InterPro" id="IPR045851">
    <property type="entry name" value="AMP-bd_C_sf"/>
</dbReference>
<evidence type="ECO:0000313" key="4">
    <source>
        <dbReference type="EMBL" id="MFB9994877.1"/>
    </source>
</evidence>
<dbReference type="Pfam" id="PF13193">
    <property type="entry name" value="AMP-binding_C"/>
    <property type="match status" value="1"/>
</dbReference>
<comment type="caution">
    <text evidence="4">The sequence shown here is derived from an EMBL/GenBank/DDBJ whole genome shotgun (WGS) entry which is preliminary data.</text>
</comment>
<dbReference type="EMBL" id="JBHLYR010000067">
    <property type="protein sequence ID" value="MFB9994877.1"/>
    <property type="molecule type" value="Genomic_DNA"/>
</dbReference>
<keyword evidence="5" id="KW-1185">Reference proteome</keyword>
<dbReference type="Gene3D" id="3.40.50.12780">
    <property type="entry name" value="N-terminal domain of ligase-like"/>
    <property type="match status" value="1"/>
</dbReference>
<evidence type="ECO:0000259" key="3">
    <source>
        <dbReference type="Pfam" id="PF13193"/>
    </source>
</evidence>
<dbReference type="SUPFAM" id="SSF56801">
    <property type="entry name" value="Acetyl-CoA synthetase-like"/>
    <property type="match status" value="1"/>
</dbReference>
<proteinExistence type="inferred from homology"/>
<dbReference type="Gene3D" id="3.30.300.30">
    <property type="match status" value="1"/>
</dbReference>
<dbReference type="InterPro" id="IPR025110">
    <property type="entry name" value="AMP-bd_C"/>
</dbReference>
<evidence type="ECO:0000256" key="1">
    <source>
        <dbReference type="ARBA" id="ARBA00006432"/>
    </source>
</evidence>
<sequence length="498" mass="52428">MTWADLRAAVSAISQTGLLGSRPAQALAQLGTALAQHGSSLYTLAVWAARRQPGAVALVDDDGPTTYRELVARADAIATHLPTPSRRVGLLCRNHLTFVATLLACGRLGVDAVLLNTTFSPKEVAAVCASQRLSLLVCDDAFAEGLSLEGVMLLPVSSLATLETRISPRRRGSIKPSGGSITILTSGSTGTPKAVQRGAGGLALWPTMTALLQQLPLRAGAPTLLTLPLFHGHGLATLCVSLLLGAPLYVFSRSRPEDHWRCLAEENIEVLVLVPTILHRLLNRPEPFNLPALRGIICGSAPLPGALAERTQRALGPVLYNLYGSSEAGLISLATPLHLLAAPGTVGRVLPGAAVQIEAGEVWVRSGLTPAQDWLGTGDLGSLGASGLLFLAGRTDDLLICGGENVSPEQIEARIAQLPEVLECAVVGVPDAEYGQCLHAFIVLKPEAVYPTDLERDLARLLPRTLRPRQITLLAALPRNAVGKLMRGRLPVQMTGSG</sequence>